<dbReference type="Pfam" id="PF02481">
    <property type="entry name" value="DNA_processg_A"/>
    <property type="match status" value="1"/>
</dbReference>
<dbReference type="AlphaFoldDB" id="A0A2M7WTB5"/>
<dbReference type="InterPro" id="IPR003488">
    <property type="entry name" value="DprA"/>
</dbReference>
<evidence type="ECO:0000259" key="2">
    <source>
        <dbReference type="Pfam" id="PF02481"/>
    </source>
</evidence>
<feature type="domain" description="Smf/DprA SLOG" evidence="2">
    <location>
        <begin position="9"/>
        <end position="215"/>
    </location>
</feature>
<comment type="caution">
    <text evidence="4">The sequence shown here is derived from an EMBL/GenBank/DDBJ whole genome shotgun (WGS) entry which is preliminary data.</text>
</comment>
<dbReference type="SUPFAM" id="SSF102405">
    <property type="entry name" value="MCP/YpsA-like"/>
    <property type="match status" value="1"/>
</dbReference>
<evidence type="ECO:0000256" key="1">
    <source>
        <dbReference type="ARBA" id="ARBA00006525"/>
    </source>
</evidence>
<evidence type="ECO:0000259" key="3">
    <source>
        <dbReference type="Pfam" id="PF17782"/>
    </source>
</evidence>
<evidence type="ECO:0000313" key="5">
    <source>
        <dbReference type="Proteomes" id="UP000230758"/>
    </source>
</evidence>
<dbReference type="Proteomes" id="UP000230758">
    <property type="component" value="Unassembled WGS sequence"/>
</dbReference>
<dbReference type="EMBL" id="PFXF01000001">
    <property type="protein sequence ID" value="PJA33234.1"/>
    <property type="molecule type" value="Genomic_DNA"/>
</dbReference>
<sequence length="287" mass="31302">MQDIRDLKPEDFPELLKEITDPPKRLRYEGALPKEDNKLLAVVGARKYSSYGREVCETMISGLADSPVTIVSGLALGIDSIAHRAAIRAGLQTIAIPGSGLDRKVLHPHSHVGLAEEIIENGGGLMSEYDDTMPSGAWAFPRRNRIMAGMCHATLVIEAERKSGTLITSRLATEYNREVGAVPGPVSSPTSDGPHMLIRLGAALVRDSNDILELLGLKRKDEAPTLVDIEELSDEEKIFIKLLETPRSHDELVRQSKLDIGNASAILSLLEIKGLIAEELGEVRKTF</sequence>
<proteinExistence type="inferred from homology"/>
<dbReference type="GO" id="GO:0009294">
    <property type="term" value="P:DNA-mediated transformation"/>
    <property type="evidence" value="ECO:0007669"/>
    <property type="project" value="InterPro"/>
</dbReference>
<dbReference type="InterPro" id="IPR057666">
    <property type="entry name" value="DrpA_SLOG"/>
</dbReference>
<accession>A0A2M7WTB5</accession>
<dbReference type="Gene3D" id="3.40.50.450">
    <property type="match status" value="1"/>
</dbReference>
<dbReference type="InterPro" id="IPR036388">
    <property type="entry name" value="WH-like_DNA-bd_sf"/>
</dbReference>
<dbReference type="NCBIfam" id="TIGR00732">
    <property type="entry name" value="dprA"/>
    <property type="match status" value="1"/>
</dbReference>
<organism evidence="4 5">
    <name type="scientific">Candidatus Zambryskibacteria bacterium CG_4_9_14_3_um_filter_42_15</name>
    <dbReference type="NCBI Taxonomy" id="1975112"/>
    <lineage>
        <taxon>Bacteria</taxon>
        <taxon>Candidatus Zambryskiibacteriota</taxon>
    </lineage>
</organism>
<dbReference type="Gene3D" id="1.10.10.10">
    <property type="entry name" value="Winged helix-like DNA-binding domain superfamily/Winged helix DNA-binding domain"/>
    <property type="match status" value="1"/>
</dbReference>
<comment type="similarity">
    <text evidence="1">Belongs to the DprA/Smf family.</text>
</comment>
<dbReference type="PANTHER" id="PTHR43022:SF1">
    <property type="entry name" value="PROTEIN SMF"/>
    <property type="match status" value="1"/>
</dbReference>
<dbReference type="PANTHER" id="PTHR43022">
    <property type="entry name" value="PROTEIN SMF"/>
    <property type="match status" value="1"/>
</dbReference>
<evidence type="ECO:0000313" key="4">
    <source>
        <dbReference type="EMBL" id="PJA33234.1"/>
    </source>
</evidence>
<name>A0A2M7WTB5_9BACT</name>
<reference evidence="5" key="1">
    <citation type="submission" date="2017-09" db="EMBL/GenBank/DDBJ databases">
        <title>Depth-based differentiation of microbial function through sediment-hosted aquifers and enrichment of novel symbionts in the deep terrestrial subsurface.</title>
        <authorList>
            <person name="Probst A.J."/>
            <person name="Ladd B."/>
            <person name="Jarett J.K."/>
            <person name="Geller-Mcgrath D.E."/>
            <person name="Sieber C.M.K."/>
            <person name="Emerson J.B."/>
            <person name="Anantharaman K."/>
            <person name="Thomas B.C."/>
            <person name="Malmstrom R."/>
            <person name="Stieglmeier M."/>
            <person name="Klingl A."/>
            <person name="Woyke T."/>
            <person name="Ryan C.M."/>
            <person name="Banfield J.F."/>
        </authorList>
    </citation>
    <scope>NUCLEOTIDE SEQUENCE [LARGE SCALE GENOMIC DNA]</scope>
</reference>
<dbReference type="InterPro" id="IPR041614">
    <property type="entry name" value="DprA_WH"/>
</dbReference>
<gene>
    <name evidence="4" type="primary">dprA</name>
    <name evidence="4" type="ORF">CO185_00025</name>
</gene>
<feature type="domain" description="DprA winged helix" evidence="3">
    <location>
        <begin position="233"/>
        <end position="278"/>
    </location>
</feature>
<protein>
    <submittedName>
        <fullName evidence="4">DNA-protecting protein DprA</fullName>
    </submittedName>
</protein>
<dbReference type="Pfam" id="PF17782">
    <property type="entry name" value="WHD_DprA"/>
    <property type="match status" value="1"/>
</dbReference>